<accession>A0A4C1U6F1</accession>
<sequence>MSRPASCAQERYGFVTRKCDPIAKIYPATIPFSYWNDWEVWDLKLSKLIQCGLGIDESARTHKRRKWDVPKNTILGVYADPHVEYRFRVVFRMRARGRGVDVAVFPRVFTVGFDEAPAGVPG</sequence>
<organism evidence="1 2">
    <name type="scientific">Eumeta variegata</name>
    <name type="common">Bagworm moth</name>
    <name type="synonym">Eumeta japonica</name>
    <dbReference type="NCBI Taxonomy" id="151549"/>
    <lineage>
        <taxon>Eukaryota</taxon>
        <taxon>Metazoa</taxon>
        <taxon>Ecdysozoa</taxon>
        <taxon>Arthropoda</taxon>
        <taxon>Hexapoda</taxon>
        <taxon>Insecta</taxon>
        <taxon>Pterygota</taxon>
        <taxon>Neoptera</taxon>
        <taxon>Endopterygota</taxon>
        <taxon>Lepidoptera</taxon>
        <taxon>Glossata</taxon>
        <taxon>Ditrysia</taxon>
        <taxon>Tineoidea</taxon>
        <taxon>Psychidae</taxon>
        <taxon>Oiketicinae</taxon>
        <taxon>Eumeta</taxon>
    </lineage>
</organism>
<reference evidence="1 2" key="1">
    <citation type="journal article" date="2019" name="Commun. Biol.">
        <title>The bagworm genome reveals a unique fibroin gene that provides high tensile strength.</title>
        <authorList>
            <person name="Kono N."/>
            <person name="Nakamura H."/>
            <person name="Ohtoshi R."/>
            <person name="Tomita M."/>
            <person name="Numata K."/>
            <person name="Arakawa K."/>
        </authorList>
    </citation>
    <scope>NUCLEOTIDE SEQUENCE [LARGE SCALE GENOMIC DNA]</scope>
</reference>
<comment type="caution">
    <text evidence="1">The sequence shown here is derived from an EMBL/GenBank/DDBJ whole genome shotgun (WGS) entry which is preliminary data.</text>
</comment>
<dbReference type="EMBL" id="BGZK01000134">
    <property type="protein sequence ID" value="GBP21935.1"/>
    <property type="molecule type" value="Genomic_DNA"/>
</dbReference>
<dbReference type="AlphaFoldDB" id="A0A4C1U6F1"/>
<proteinExistence type="predicted"/>
<name>A0A4C1U6F1_EUMVA</name>
<evidence type="ECO:0000313" key="2">
    <source>
        <dbReference type="Proteomes" id="UP000299102"/>
    </source>
</evidence>
<dbReference type="Proteomes" id="UP000299102">
    <property type="component" value="Unassembled WGS sequence"/>
</dbReference>
<evidence type="ECO:0000313" key="1">
    <source>
        <dbReference type="EMBL" id="GBP21935.1"/>
    </source>
</evidence>
<keyword evidence="2" id="KW-1185">Reference proteome</keyword>
<protein>
    <submittedName>
        <fullName evidence="1">Uncharacterized protein</fullName>
    </submittedName>
</protein>
<gene>
    <name evidence="1" type="ORF">EVAR_7148_1</name>
</gene>